<sequence length="184" mass="21552">IASIFTTIAFLEANINEILRDSYDTMKGRLKDGSKYIPEQLINKLSQFYKLPRRERHGTPLLKKYQKALTLAEKEIFDEEKNLYQNVDSLRQLRNNLVHYEPEWSKVQLAEDYIPLSDLAIELYSKFELNPLTPASSPFFPHRCLSYGCCKWGIESSIAFTDEFCKRTEIKSKYNNIRSKLVLD</sequence>
<gene>
    <name evidence="1" type="ORF">S01H4_33979</name>
</gene>
<reference evidence="1" key="1">
    <citation type="journal article" date="2014" name="Front. Microbiol.">
        <title>High frequency of phylogenetically diverse reductive dehalogenase-homologous genes in deep subseafloor sedimentary metagenomes.</title>
        <authorList>
            <person name="Kawai M."/>
            <person name="Futagami T."/>
            <person name="Toyoda A."/>
            <person name="Takaki Y."/>
            <person name="Nishi S."/>
            <person name="Hori S."/>
            <person name="Arai W."/>
            <person name="Tsubouchi T."/>
            <person name="Morono Y."/>
            <person name="Uchiyama I."/>
            <person name="Ito T."/>
            <person name="Fujiyama A."/>
            <person name="Inagaki F."/>
            <person name="Takami H."/>
        </authorList>
    </citation>
    <scope>NUCLEOTIDE SEQUENCE</scope>
    <source>
        <strain evidence="1">Expedition CK06-06</strain>
    </source>
</reference>
<evidence type="ECO:0000313" key="1">
    <source>
        <dbReference type="EMBL" id="GAG83871.1"/>
    </source>
</evidence>
<proteinExistence type="predicted"/>
<comment type="caution">
    <text evidence="1">The sequence shown here is derived from an EMBL/GenBank/DDBJ whole genome shotgun (WGS) entry which is preliminary data.</text>
</comment>
<dbReference type="AlphaFoldDB" id="X1CI02"/>
<feature type="non-terminal residue" evidence="1">
    <location>
        <position position="1"/>
    </location>
</feature>
<organism evidence="1">
    <name type="scientific">marine sediment metagenome</name>
    <dbReference type="NCBI Taxonomy" id="412755"/>
    <lineage>
        <taxon>unclassified sequences</taxon>
        <taxon>metagenomes</taxon>
        <taxon>ecological metagenomes</taxon>
    </lineage>
</organism>
<dbReference type="EMBL" id="BART01017938">
    <property type="protein sequence ID" value="GAG83871.1"/>
    <property type="molecule type" value="Genomic_DNA"/>
</dbReference>
<accession>X1CI02</accession>
<name>X1CI02_9ZZZZ</name>
<protein>
    <submittedName>
        <fullName evidence="1">Uncharacterized protein</fullName>
    </submittedName>
</protein>